<comment type="subcellular location">
    <subcellularLocation>
        <location evidence="1">Membrane</location>
    </subcellularLocation>
</comment>
<keyword evidence="4" id="KW-0547">Nucleotide-binding</keyword>
<dbReference type="SMART" id="SM00409">
    <property type="entry name" value="IG"/>
    <property type="match status" value="1"/>
</dbReference>
<dbReference type="PROSITE" id="PS50835">
    <property type="entry name" value="IG_LIKE"/>
    <property type="match status" value="1"/>
</dbReference>
<feature type="non-terminal residue" evidence="11">
    <location>
        <position position="565"/>
    </location>
</feature>
<dbReference type="Pfam" id="PF04548">
    <property type="entry name" value="AIG1"/>
    <property type="match status" value="1"/>
</dbReference>
<reference evidence="11" key="1">
    <citation type="submission" date="2020-07" db="EMBL/GenBank/DDBJ databases">
        <title>Clarias magur genome sequencing, assembly and annotation.</title>
        <authorList>
            <person name="Kushwaha B."/>
            <person name="Kumar R."/>
            <person name="Das P."/>
            <person name="Joshi C.G."/>
            <person name="Kumar D."/>
            <person name="Nagpure N.S."/>
            <person name="Pandey M."/>
            <person name="Agarwal S."/>
            <person name="Srivastava S."/>
            <person name="Singh M."/>
            <person name="Sahoo L."/>
            <person name="Jayasankar P."/>
            <person name="Meher P.K."/>
            <person name="Koringa P.G."/>
            <person name="Iquebal M.A."/>
            <person name="Das S.P."/>
            <person name="Bit A."/>
            <person name="Patnaik S."/>
            <person name="Patel N."/>
            <person name="Shah T.M."/>
            <person name="Hinsu A."/>
            <person name="Jena J.K."/>
        </authorList>
    </citation>
    <scope>NUCLEOTIDE SEQUENCE</scope>
    <source>
        <strain evidence="11">CIFAMagur01</strain>
        <tissue evidence="11">Testis</tissue>
    </source>
</reference>
<dbReference type="OrthoDB" id="8891580at2759"/>
<evidence type="ECO:0000256" key="2">
    <source>
        <dbReference type="ARBA" id="ARBA00008535"/>
    </source>
</evidence>
<evidence type="ECO:0000256" key="4">
    <source>
        <dbReference type="ARBA" id="ARBA00022741"/>
    </source>
</evidence>
<keyword evidence="6" id="KW-1015">Disulfide bond</keyword>
<keyword evidence="7" id="KW-0325">Glycoprotein</keyword>
<dbReference type="GO" id="GO:1903037">
    <property type="term" value="P:regulation of leukocyte cell-cell adhesion"/>
    <property type="evidence" value="ECO:0007669"/>
    <property type="project" value="UniProtKB-ARBA"/>
</dbReference>
<dbReference type="AlphaFoldDB" id="A0A8J4XES2"/>
<dbReference type="InterPro" id="IPR006703">
    <property type="entry name" value="G_AIG1"/>
</dbReference>
<dbReference type="InterPro" id="IPR027417">
    <property type="entry name" value="P-loop_NTPase"/>
</dbReference>
<dbReference type="SUPFAM" id="SSF48726">
    <property type="entry name" value="Immunoglobulin"/>
    <property type="match status" value="1"/>
</dbReference>
<dbReference type="GO" id="GO:0009897">
    <property type="term" value="C:external side of plasma membrane"/>
    <property type="evidence" value="ECO:0007669"/>
    <property type="project" value="TreeGrafter"/>
</dbReference>
<dbReference type="GO" id="GO:0005525">
    <property type="term" value="F:GTP binding"/>
    <property type="evidence" value="ECO:0007669"/>
    <property type="project" value="InterPro"/>
</dbReference>
<dbReference type="Gene3D" id="2.60.40.10">
    <property type="entry name" value="Immunoglobulins"/>
    <property type="match status" value="1"/>
</dbReference>
<keyword evidence="3" id="KW-0732">Signal</keyword>
<dbReference type="PANTHER" id="PTHR24100">
    <property type="entry name" value="BUTYROPHILIN"/>
    <property type="match status" value="1"/>
</dbReference>
<evidence type="ECO:0000256" key="6">
    <source>
        <dbReference type="ARBA" id="ARBA00023157"/>
    </source>
</evidence>
<evidence type="ECO:0000313" key="11">
    <source>
        <dbReference type="EMBL" id="KAF5902790.1"/>
    </source>
</evidence>
<proteinExistence type="inferred from homology"/>
<keyword evidence="8" id="KW-0393">Immunoglobulin domain</keyword>
<dbReference type="Gene3D" id="3.40.50.300">
    <property type="entry name" value="P-loop containing nucleotide triphosphate hydrolases"/>
    <property type="match status" value="1"/>
</dbReference>
<dbReference type="Proteomes" id="UP000727407">
    <property type="component" value="Unassembled WGS sequence"/>
</dbReference>
<dbReference type="GO" id="GO:0001817">
    <property type="term" value="P:regulation of cytokine production"/>
    <property type="evidence" value="ECO:0007669"/>
    <property type="project" value="TreeGrafter"/>
</dbReference>
<dbReference type="InterPro" id="IPR013106">
    <property type="entry name" value="Ig_V-set"/>
</dbReference>
<accession>A0A8J4XES2</accession>
<dbReference type="Gene3D" id="1.10.533.10">
    <property type="entry name" value="Death Domain, Fas"/>
    <property type="match status" value="1"/>
</dbReference>
<comment type="similarity">
    <text evidence="2">Belongs to the TRAFAC class TrmE-Era-EngA-EngB-Septin-like GTPase superfamily. AIG1/Toc34/Toc159-like paraseptin GTPase family. IAN subfamily.</text>
</comment>
<dbReference type="InterPro" id="IPR050504">
    <property type="entry name" value="IgSF_BTN/MOG"/>
</dbReference>
<evidence type="ECO:0000256" key="7">
    <source>
        <dbReference type="ARBA" id="ARBA00023180"/>
    </source>
</evidence>
<evidence type="ECO:0000256" key="3">
    <source>
        <dbReference type="ARBA" id="ARBA00022729"/>
    </source>
</evidence>
<dbReference type="GO" id="GO:0005102">
    <property type="term" value="F:signaling receptor binding"/>
    <property type="evidence" value="ECO:0007669"/>
    <property type="project" value="TreeGrafter"/>
</dbReference>
<keyword evidence="12" id="KW-1185">Reference proteome</keyword>
<dbReference type="InterPro" id="IPR013783">
    <property type="entry name" value="Ig-like_fold"/>
</dbReference>
<organism evidence="11 12">
    <name type="scientific">Clarias magur</name>
    <name type="common">Asian catfish</name>
    <name type="synonym">Macropteronotus magur</name>
    <dbReference type="NCBI Taxonomy" id="1594786"/>
    <lineage>
        <taxon>Eukaryota</taxon>
        <taxon>Metazoa</taxon>
        <taxon>Chordata</taxon>
        <taxon>Craniata</taxon>
        <taxon>Vertebrata</taxon>
        <taxon>Euteleostomi</taxon>
        <taxon>Actinopterygii</taxon>
        <taxon>Neopterygii</taxon>
        <taxon>Teleostei</taxon>
        <taxon>Ostariophysi</taxon>
        <taxon>Siluriformes</taxon>
        <taxon>Clariidae</taxon>
        <taxon>Clarias</taxon>
    </lineage>
</organism>
<evidence type="ECO:0000259" key="10">
    <source>
        <dbReference type="PROSITE" id="PS50835"/>
    </source>
</evidence>
<evidence type="ECO:0000256" key="9">
    <source>
        <dbReference type="SAM" id="Coils"/>
    </source>
</evidence>
<evidence type="ECO:0000256" key="8">
    <source>
        <dbReference type="ARBA" id="ARBA00023319"/>
    </source>
</evidence>
<dbReference type="SUPFAM" id="SSF52540">
    <property type="entry name" value="P-loop containing nucleoside triphosphate hydrolases"/>
    <property type="match status" value="1"/>
</dbReference>
<dbReference type="EMBL" id="QNUK01000084">
    <property type="protein sequence ID" value="KAF5902790.1"/>
    <property type="molecule type" value="Genomic_DNA"/>
</dbReference>
<dbReference type="GO" id="GO:0050852">
    <property type="term" value="P:T cell receptor signaling pathway"/>
    <property type="evidence" value="ECO:0007669"/>
    <property type="project" value="TreeGrafter"/>
</dbReference>
<dbReference type="SMART" id="SM00406">
    <property type="entry name" value="IGv"/>
    <property type="match status" value="1"/>
</dbReference>
<dbReference type="InterPro" id="IPR007110">
    <property type="entry name" value="Ig-like_dom"/>
</dbReference>
<feature type="domain" description="Ig-like" evidence="10">
    <location>
        <begin position="452"/>
        <end position="546"/>
    </location>
</feature>
<dbReference type="PANTHER" id="PTHR24100:SF151">
    <property type="entry name" value="ICOS LIGAND"/>
    <property type="match status" value="1"/>
</dbReference>
<keyword evidence="9" id="KW-0175">Coiled coil</keyword>
<feature type="coiled-coil region" evidence="9">
    <location>
        <begin position="241"/>
        <end position="335"/>
    </location>
</feature>
<name>A0A8J4XES2_CLAMG</name>
<evidence type="ECO:0000256" key="5">
    <source>
        <dbReference type="ARBA" id="ARBA00023136"/>
    </source>
</evidence>
<sequence length="565" mass="65305">MGNKKSKPDDQEPLLNDTNEEPFFENISVVLLGQHGVGKNIVGNAILKKKAFRFQDRSKTYYLKEEHTTFNRHLTVTRVPGWSADLTSEKNSELRQVIKDSMQSVHDGPHVIILIGNMNTESAEKTINTLKQMFGENVLQHILRISVDSNKFVVNHSANKQTIINRSKYHFLVRSTNGKQHRTLIEAIEDFIMHKQDVRFYEEKKTPNLKLQHEDLANLVDVLKCKISSLSYSLDSNMSVMKTQNYEIRELQRLLKEKEDMLRAKEEEIKRLTSKQNQEQEKIKMLEHSLKQAEILQQKMKKDFKEMVCEKDEIIKEQKKEIEKLTKENQALKFKHKSSSNPPGVIWQRDGGIQSFELSSMVSAETSLDGEPSDVDRVSQFLKKNRKELTERIVAVEAIADELYLLLGRHKYEKILQAPTEYEQRGLLFDITNKGENLKVTGPEAPLVAVVGEDLVLPCLIKPNTNAMDMTVEWFRPYVEDSLVHLYKNHEDRNENQAQAYRGRTSFFKEELQKGNISLKLSAVQVSDEGLFKCLVEDNSWSDDITVHIIVEEILRQSVNNTHEE</sequence>
<protein>
    <submittedName>
        <fullName evidence="11">Butyrophilin subfamily 1 member A1-like</fullName>
    </submittedName>
</protein>
<evidence type="ECO:0000313" key="12">
    <source>
        <dbReference type="Proteomes" id="UP000727407"/>
    </source>
</evidence>
<dbReference type="Pfam" id="PF07686">
    <property type="entry name" value="V-set"/>
    <property type="match status" value="1"/>
</dbReference>
<dbReference type="FunFam" id="2.60.40.10:FF:000142">
    <property type="entry name" value="V-set domain-containing T-cell activation inhibitor 1"/>
    <property type="match status" value="1"/>
</dbReference>
<keyword evidence="5" id="KW-0472">Membrane</keyword>
<dbReference type="InterPro" id="IPR011029">
    <property type="entry name" value="DEATH-like_dom_sf"/>
</dbReference>
<dbReference type="InterPro" id="IPR003599">
    <property type="entry name" value="Ig_sub"/>
</dbReference>
<dbReference type="SUPFAM" id="SSF47986">
    <property type="entry name" value="DEATH domain"/>
    <property type="match status" value="1"/>
</dbReference>
<evidence type="ECO:0000256" key="1">
    <source>
        <dbReference type="ARBA" id="ARBA00004370"/>
    </source>
</evidence>
<comment type="caution">
    <text evidence="11">The sequence shown here is derived from an EMBL/GenBank/DDBJ whole genome shotgun (WGS) entry which is preliminary data.</text>
</comment>
<dbReference type="GO" id="GO:0050863">
    <property type="term" value="P:regulation of T cell activation"/>
    <property type="evidence" value="ECO:0007669"/>
    <property type="project" value="UniProtKB-ARBA"/>
</dbReference>
<gene>
    <name evidence="11" type="ORF">DAT39_007469</name>
</gene>
<dbReference type="InterPro" id="IPR036179">
    <property type="entry name" value="Ig-like_dom_sf"/>
</dbReference>